<dbReference type="AlphaFoldDB" id="A0AAE1HW58"/>
<dbReference type="NCBIfam" id="TIGR02174">
    <property type="entry name" value="CXXU_selWTH"/>
    <property type="match status" value="1"/>
</dbReference>
<evidence type="ECO:0000313" key="3">
    <source>
        <dbReference type="Proteomes" id="UP001219518"/>
    </source>
</evidence>
<dbReference type="EMBL" id="JAHWGI010001337">
    <property type="protein sequence ID" value="KAK3928559.1"/>
    <property type="molecule type" value="Genomic_DNA"/>
</dbReference>
<sequence>MENGIVDVSVYVTYCVPCGGKKAFDEMAEAIKGGIPSASVSGKEDDRSGAFEVQINGKNVHSRLQTLAYPDVDHTVEVVKNISLGGPIPNSLLQKPITDCSIS</sequence>
<protein>
    <submittedName>
        <fullName evidence="2">Migration and invasion enhancer 1</fullName>
    </submittedName>
</protein>
<dbReference type="InterPro" id="IPR011893">
    <property type="entry name" value="Selenoprotein_Rdx-typ"/>
</dbReference>
<name>A0AAE1HW58_9NEOP</name>
<keyword evidence="1" id="KW-0676">Redox-active center</keyword>
<dbReference type="SUPFAM" id="SSF52833">
    <property type="entry name" value="Thioredoxin-like"/>
    <property type="match status" value="1"/>
</dbReference>
<organism evidence="2 3">
    <name type="scientific">Frankliniella fusca</name>
    <dbReference type="NCBI Taxonomy" id="407009"/>
    <lineage>
        <taxon>Eukaryota</taxon>
        <taxon>Metazoa</taxon>
        <taxon>Ecdysozoa</taxon>
        <taxon>Arthropoda</taxon>
        <taxon>Hexapoda</taxon>
        <taxon>Insecta</taxon>
        <taxon>Pterygota</taxon>
        <taxon>Neoptera</taxon>
        <taxon>Paraneoptera</taxon>
        <taxon>Thysanoptera</taxon>
        <taxon>Terebrantia</taxon>
        <taxon>Thripoidea</taxon>
        <taxon>Thripidae</taxon>
        <taxon>Frankliniella</taxon>
    </lineage>
</organism>
<dbReference type="Proteomes" id="UP001219518">
    <property type="component" value="Unassembled WGS sequence"/>
</dbReference>
<evidence type="ECO:0000256" key="1">
    <source>
        <dbReference type="ARBA" id="ARBA00023284"/>
    </source>
</evidence>
<reference evidence="2" key="1">
    <citation type="submission" date="2021-07" db="EMBL/GenBank/DDBJ databases">
        <authorList>
            <person name="Catto M.A."/>
            <person name="Jacobson A."/>
            <person name="Kennedy G."/>
            <person name="Labadie P."/>
            <person name="Hunt B.G."/>
            <person name="Srinivasan R."/>
        </authorList>
    </citation>
    <scope>NUCLEOTIDE SEQUENCE</scope>
    <source>
        <strain evidence="2">PL_HMW_Pooled</strain>
        <tissue evidence="2">Head</tissue>
    </source>
</reference>
<comment type="caution">
    <text evidence="2">The sequence shown here is derived from an EMBL/GenBank/DDBJ whole genome shotgun (WGS) entry which is preliminary data.</text>
</comment>
<accession>A0AAE1HW58</accession>
<dbReference type="InterPro" id="IPR036249">
    <property type="entry name" value="Thioredoxin-like_sf"/>
</dbReference>
<keyword evidence="3" id="KW-1185">Reference proteome</keyword>
<gene>
    <name evidence="2" type="ORF">KUF71_016806</name>
</gene>
<dbReference type="Pfam" id="PF10262">
    <property type="entry name" value="Rdx"/>
    <property type="match status" value="1"/>
</dbReference>
<dbReference type="Gene3D" id="3.40.30.10">
    <property type="entry name" value="Glutaredoxin"/>
    <property type="match status" value="1"/>
</dbReference>
<proteinExistence type="predicted"/>
<reference evidence="2" key="2">
    <citation type="journal article" date="2023" name="BMC Genomics">
        <title>Pest status, molecular evolution, and epigenetic factors derived from the genome assembly of Frankliniella fusca, a thysanopteran phytovirus vector.</title>
        <authorList>
            <person name="Catto M.A."/>
            <person name="Labadie P.E."/>
            <person name="Jacobson A.L."/>
            <person name="Kennedy G.G."/>
            <person name="Srinivasan R."/>
            <person name="Hunt B.G."/>
        </authorList>
    </citation>
    <scope>NUCLEOTIDE SEQUENCE</scope>
    <source>
        <strain evidence="2">PL_HMW_Pooled</strain>
    </source>
</reference>
<evidence type="ECO:0000313" key="2">
    <source>
        <dbReference type="EMBL" id="KAK3928559.1"/>
    </source>
</evidence>